<dbReference type="Proteomes" id="UP000198790">
    <property type="component" value="Unassembled WGS sequence"/>
</dbReference>
<dbReference type="Gene3D" id="3.40.50.2300">
    <property type="match status" value="1"/>
</dbReference>
<evidence type="ECO:0000256" key="1">
    <source>
        <dbReference type="PROSITE-ProRule" id="PRU00169"/>
    </source>
</evidence>
<dbReference type="PROSITE" id="PS50110">
    <property type="entry name" value="RESPONSE_REGULATORY"/>
    <property type="match status" value="1"/>
</dbReference>
<keyword evidence="1" id="KW-0597">Phosphoprotein</keyword>
<feature type="modified residue" description="4-aspartylphosphate" evidence="1">
    <location>
        <position position="55"/>
    </location>
</feature>
<protein>
    <submittedName>
        <fullName evidence="3">CheY chemotaxis protein or a CheY-like REC (Receiver) domain</fullName>
    </submittedName>
</protein>
<name>A0A1I1BYI9_9BACT</name>
<dbReference type="InterPro" id="IPR011006">
    <property type="entry name" value="CheY-like_superfamily"/>
</dbReference>
<evidence type="ECO:0000313" key="3">
    <source>
        <dbReference type="EMBL" id="SFB55311.1"/>
    </source>
</evidence>
<dbReference type="RefSeq" id="WP_092900367.1">
    <property type="nucleotide sequence ID" value="NZ_FOKK01000019.1"/>
</dbReference>
<gene>
    <name evidence="3" type="ORF">SAMN04489723_11978</name>
</gene>
<dbReference type="EMBL" id="FOKK01000019">
    <property type="protein sequence ID" value="SFB55311.1"/>
    <property type="molecule type" value="Genomic_DNA"/>
</dbReference>
<dbReference type="SUPFAM" id="SSF52172">
    <property type="entry name" value="CheY-like"/>
    <property type="match status" value="1"/>
</dbReference>
<accession>A0A1I1BYI9</accession>
<dbReference type="PANTHER" id="PTHR44520:SF2">
    <property type="entry name" value="RESPONSE REGULATOR RCP1"/>
    <property type="match status" value="1"/>
</dbReference>
<evidence type="ECO:0000259" key="2">
    <source>
        <dbReference type="PROSITE" id="PS50110"/>
    </source>
</evidence>
<keyword evidence="4" id="KW-1185">Reference proteome</keyword>
<dbReference type="InterPro" id="IPR001789">
    <property type="entry name" value="Sig_transdc_resp-reg_receiver"/>
</dbReference>
<dbReference type="PANTHER" id="PTHR44520">
    <property type="entry name" value="RESPONSE REGULATOR RCP1-RELATED"/>
    <property type="match status" value="1"/>
</dbReference>
<organism evidence="3 4">
    <name type="scientific">Algoriphagus aquimarinus</name>
    <dbReference type="NCBI Taxonomy" id="237018"/>
    <lineage>
        <taxon>Bacteria</taxon>
        <taxon>Pseudomonadati</taxon>
        <taxon>Bacteroidota</taxon>
        <taxon>Cytophagia</taxon>
        <taxon>Cytophagales</taxon>
        <taxon>Cyclobacteriaceae</taxon>
        <taxon>Algoriphagus</taxon>
    </lineage>
</organism>
<dbReference type="STRING" id="237018.SAMN04489723_11978"/>
<dbReference type="AlphaFoldDB" id="A0A1I1BYI9"/>
<dbReference type="GO" id="GO:0000160">
    <property type="term" value="P:phosphorelay signal transduction system"/>
    <property type="evidence" value="ECO:0007669"/>
    <property type="project" value="InterPro"/>
</dbReference>
<dbReference type="OrthoDB" id="7631574at2"/>
<evidence type="ECO:0000313" key="4">
    <source>
        <dbReference type="Proteomes" id="UP000198790"/>
    </source>
</evidence>
<sequence>MQILLIEDDLLEQARFSQTLALLHFEIIIIHAEDGQEALDILTTAKTLPNLILLDLNMPRLNGIEFLKKIRTMPNLKLIPVVVFSTSTNLSDINSCYELGIASFIQKPFDHKLYKETVKSLINYWSIRTLHTITPK</sequence>
<dbReference type="SMART" id="SM00448">
    <property type="entry name" value="REC"/>
    <property type="match status" value="1"/>
</dbReference>
<feature type="domain" description="Response regulatory" evidence="2">
    <location>
        <begin position="2"/>
        <end position="122"/>
    </location>
</feature>
<dbReference type="Pfam" id="PF00072">
    <property type="entry name" value="Response_reg"/>
    <property type="match status" value="1"/>
</dbReference>
<reference evidence="3 4" key="1">
    <citation type="submission" date="2016-10" db="EMBL/GenBank/DDBJ databases">
        <authorList>
            <person name="de Groot N.N."/>
        </authorList>
    </citation>
    <scope>NUCLEOTIDE SEQUENCE [LARGE SCALE GENOMIC DNA]</scope>
    <source>
        <strain evidence="3 4">DSM 23399</strain>
    </source>
</reference>
<dbReference type="CDD" id="cd17557">
    <property type="entry name" value="REC_Rcp-like"/>
    <property type="match status" value="1"/>
</dbReference>
<dbReference type="InterPro" id="IPR052893">
    <property type="entry name" value="TCS_response_regulator"/>
</dbReference>
<proteinExistence type="predicted"/>